<protein>
    <submittedName>
        <fullName evidence="1">Uncharacterized protein</fullName>
    </submittedName>
</protein>
<name>A0ABW2NMA3_9BACL</name>
<evidence type="ECO:0000313" key="2">
    <source>
        <dbReference type="Proteomes" id="UP001596549"/>
    </source>
</evidence>
<evidence type="ECO:0000313" key="1">
    <source>
        <dbReference type="EMBL" id="MFC7370343.1"/>
    </source>
</evidence>
<organism evidence="1 2">
    <name type="scientific">Fictibacillus iocasae</name>
    <dbReference type="NCBI Taxonomy" id="2715437"/>
    <lineage>
        <taxon>Bacteria</taxon>
        <taxon>Bacillati</taxon>
        <taxon>Bacillota</taxon>
        <taxon>Bacilli</taxon>
        <taxon>Bacillales</taxon>
        <taxon>Fictibacillaceae</taxon>
        <taxon>Fictibacillus</taxon>
    </lineage>
</organism>
<gene>
    <name evidence="1" type="ORF">ACFQPF_01445</name>
</gene>
<accession>A0ABW2NMA3</accession>
<dbReference type="RefSeq" id="WP_379745421.1">
    <property type="nucleotide sequence ID" value="NZ_JBHTCP010000002.1"/>
</dbReference>
<dbReference type="EMBL" id="JBHTCP010000002">
    <property type="protein sequence ID" value="MFC7370343.1"/>
    <property type="molecule type" value="Genomic_DNA"/>
</dbReference>
<reference evidence="2" key="1">
    <citation type="journal article" date="2019" name="Int. J. Syst. Evol. Microbiol.">
        <title>The Global Catalogue of Microorganisms (GCM) 10K type strain sequencing project: providing services to taxonomists for standard genome sequencing and annotation.</title>
        <authorList>
            <consortium name="The Broad Institute Genomics Platform"/>
            <consortium name="The Broad Institute Genome Sequencing Center for Infectious Disease"/>
            <person name="Wu L."/>
            <person name="Ma J."/>
        </authorList>
    </citation>
    <scope>NUCLEOTIDE SEQUENCE [LARGE SCALE GENOMIC DNA]</scope>
    <source>
        <strain evidence="2">NBRC 106396</strain>
    </source>
</reference>
<dbReference type="Proteomes" id="UP001596549">
    <property type="component" value="Unassembled WGS sequence"/>
</dbReference>
<keyword evidence="2" id="KW-1185">Reference proteome</keyword>
<sequence>MIRIDYERNWKAKRMKFRDEIRCMADLYLQQIGKFQTQETKKIIVNCVESDNDEVGNLDGFTEVEAEFDYEHYAACCKDEKKKIIVETLHNGLLKAGKFYKWDLTILMQAYRSVVEKKHKNEYVWKQKSSPSRAYRAEVFCRHDLDTYTITINVLDRKTEEWVKSEKLISEIPNEFAFAQHLGSLKWLSNTEVCLVNQNKTKQWIVSVR</sequence>
<comment type="caution">
    <text evidence="1">The sequence shown here is derived from an EMBL/GenBank/DDBJ whole genome shotgun (WGS) entry which is preliminary data.</text>
</comment>
<proteinExistence type="predicted"/>